<sequence length="341" mass="38330">MPRLFWPGLNVTHSKLIGVEMNQDIRLSIAFKDHRKRKRLVRLLGVGAEVYLIDLWLTAAVHRPSGCLDGWDEEDIADACNWMGDPRVLVDALVETHWLAKDPEMGYVINDWCEHQPWACSAEDRADKARFSKLAQVNRAKYDELKAKGVNAISKEEYRKILEPSRVMGGAGDRQPNASVSPAPAPTPSPSPSPSPNVKQKPLPPAGGAGEEPSQQAKPKSEFSARPTKAYHPAFETFWAEYPARRGRKGNKRKAFDAWWKAMRHKRNNPDQIIADIIRLRDTYGEFPPDAVTWINGQRWEDEVHPCPPPKPSMRPTGRLQGSELLAHNTRVAAEFLGVPC</sequence>
<evidence type="ECO:0000313" key="3">
    <source>
        <dbReference type="Proteomes" id="UP000507962"/>
    </source>
</evidence>
<evidence type="ECO:0000313" key="2">
    <source>
        <dbReference type="EMBL" id="VFQ47380.1"/>
    </source>
</evidence>
<reference evidence="2 3" key="1">
    <citation type="submission" date="2019-03" db="EMBL/GenBank/DDBJ databases">
        <authorList>
            <person name="Nijsse B."/>
        </authorList>
    </citation>
    <scope>NUCLEOTIDE SEQUENCE [LARGE SCALE GENOMIC DNA]</scope>
    <source>
        <strain evidence="2">Desulfoluna butyratoxydans MSL71</strain>
    </source>
</reference>
<accession>A0A4U8YTR8</accession>
<dbReference type="EMBL" id="CAADHO010000016">
    <property type="protein sequence ID" value="VFQ47380.1"/>
    <property type="molecule type" value="Genomic_DNA"/>
</dbReference>
<keyword evidence="3" id="KW-1185">Reference proteome</keyword>
<dbReference type="Proteomes" id="UP000507962">
    <property type="component" value="Unassembled WGS sequence"/>
</dbReference>
<name>A0A4U8YTR8_9BACT</name>
<organism evidence="2 3">
    <name type="scientific">Desulfoluna butyratoxydans</name>
    <dbReference type="NCBI Taxonomy" id="231438"/>
    <lineage>
        <taxon>Bacteria</taxon>
        <taxon>Pseudomonadati</taxon>
        <taxon>Thermodesulfobacteriota</taxon>
        <taxon>Desulfobacteria</taxon>
        <taxon>Desulfobacterales</taxon>
        <taxon>Desulfolunaceae</taxon>
        <taxon>Desulfoluna</taxon>
    </lineage>
</organism>
<evidence type="ECO:0000256" key="1">
    <source>
        <dbReference type="SAM" id="MobiDB-lite"/>
    </source>
</evidence>
<feature type="region of interest" description="Disordered" evidence="1">
    <location>
        <begin position="164"/>
        <end position="227"/>
    </location>
</feature>
<dbReference type="AlphaFoldDB" id="A0A4U8YTR8"/>
<proteinExistence type="predicted"/>
<protein>
    <submittedName>
        <fullName evidence="2">Uncharacterized protein</fullName>
    </submittedName>
</protein>
<feature type="compositionally biased region" description="Pro residues" evidence="1">
    <location>
        <begin position="183"/>
        <end position="195"/>
    </location>
</feature>
<gene>
    <name evidence="2" type="ORF">MSL71_50800</name>
</gene>